<dbReference type="PRINTS" id="PR00385">
    <property type="entry name" value="P450"/>
</dbReference>
<evidence type="ECO:0008006" key="13">
    <source>
        <dbReference type="Google" id="ProtNLM"/>
    </source>
</evidence>
<evidence type="ECO:0000256" key="7">
    <source>
        <dbReference type="ARBA" id="ARBA00023033"/>
    </source>
</evidence>
<evidence type="ECO:0000256" key="9">
    <source>
        <dbReference type="PIRSR" id="PIRSR602401-1"/>
    </source>
</evidence>
<dbReference type="GO" id="GO:0005789">
    <property type="term" value="C:endoplasmic reticulum membrane"/>
    <property type="evidence" value="ECO:0007669"/>
    <property type="project" value="UniProtKB-SubCell"/>
</dbReference>
<evidence type="ECO:0000313" key="11">
    <source>
        <dbReference type="EMBL" id="CAH0098902.1"/>
    </source>
</evidence>
<dbReference type="InterPro" id="IPR036396">
    <property type="entry name" value="Cyt_P450_sf"/>
</dbReference>
<dbReference type="SUPFAM" id="SSF48264">
    <property type="entry name" value="Cytochrome P450"/>
    <property type="match status" value="1"/>
</dbReference>
<sequence>MEPTIFILIFAFLLAVWYLLWSQSRFVRLINALPGPKTLPILGNALDLINLNQQELNRKMSIEWVKKYGSLYRLSPSIHSMVIIAAPERMEEILRNPKYISKGSAYYPTSPYLSSSLPFATDDQYWRKSRRLLNPAFHIQVLNSYMNVFNEISVAASHEFEKAIEANNGGEFDIFHLMMGCAMDAICETVLGRKKLKKEDKEKLIWHWESLRYIIVQRYIKPWLQFNWLFELTALGHKNKIVMEGIIESSSKFVQCHRDSLKQESTEKEFKTKLNILQDESVNNNNNVSDITDFEKSKKKLGFMDLIVKECDVNGNYSEKEIAQEVATMVKVTQPAWGFETTGLAMIWFLYTIAKHPKHQQMIVDELDAVFGNEDRPCTLQDLTELKHLKYCIKETLRLYPSAPLIMRCLPEDVEIGEYTLPKGVTVGLSIYGMHHNPQVFPDPETFKPERFLPENCIGRHPFAFSPFSAGPRNCIGQKFAMLALQVILANLLRRYHFFVNPSAPEVMTLQDVTLNPNAPVKLVVSKR</sequence>
<feature type="binding site" description="axial binding residue" evidence="9">
    <location>
        <position position="475"/>
    </location>
    <ligand>
        <name>heme</name>
        <dbReference type="ChEBI" id="CHEBI:30413"/>
    </ligand>
    <ligandPart>
        <name>Fe</name>
        <dbReference type="ChEBI" id="CHEBI:18248"/>
    </ligandPart>
</feature>
<dbReference type="Proteomes" id="UP000789390">
    <property type="component" value="Unassembled WGS sequence"/>
</dbReference>
<evidence type="ECO:0000256" key="10">
    <source>
        <dbReference type="RuleBase" id="RU000461"/>
    </source>
</evidence>
<keyword evidence="4 9" id="KW-0349">Heme</keyword>
<evidence type="ECO:0000256" key="4">
    <source>
        <dbReference type="ARBA" id="ARBA00022617"/>
    </source>
</evidence>
<dbReference type="InterPro" id="IPR002401">
    <property type="entry name" value="Cyt_P450_E_grp-I"/>
</dbReference>
<evidence type="ECO:0000256" key="6">
    <source>
        <dbReference type="ARBA" id="ARBA00023004"/>
    </source>
</evidence>
<keyword evidence="6 9" id="KW-0408">Iron</keyword>
<dbReference type="EMBL" id="CAKKLH010000010">
    <property type="protein sequence ID" value="CAH0098902.1"/>
    <property type="molecule type" value="Genomic_DNA"/>
</dbReference>
<dbReference type="PANTHER" id="PTHR24291">
    <property type="entry name" value="CYTOCHROME P450 FAMILY 4"/>
    <property type="match status" value="1"/>
</dbReference>
<proteinExistence type="inferred from homology"/>
<evidence type="ECO:0000256" key="5">
    <source>
        <dbReference type="ARBA" id="ARBA00022824"/>
    </source>
</evidence>
<evidence type="ECO:0000313" key="12">
    <source>
        <dbReference type="Proteomes" id="UP000789390"/>
    </source>
</evidence>
<evidence type="ECO:0000256" key="8">
    <source>
        <dbReference type="ARBA" id="ARBA00023136"/>
    </source>
</evidence>
<dbReference type="AlphaFoldDB" id="A0A8J2RDG9"/>
<comment type="caution">
    <text evidence="11">The sequence shown here is derived from an EMBL/GenBank/DDBJ whole genome shotgun (WGS) entry which is preliminary data.</text>
</comment>
<comment type="similarity">
    <text evidence="3 10">Belongs to the cytochrome P450 family.</text>
</comment>
<evidence type="ECO:0000256" key="2">
    <source>
        <dbReference type="ARBA" id="ARBA00004586"/>
    </source>
</evidence>
<dbReference type="InterPro" id="IPR001128">
    <property type="entry name" value="Cyt_P450"/>
</dbReference>
<comment type="subcellular location">
    <subcellularLocation>
        <location evidence="2">Endoplasmic reticulum membrane</location>
    </subcellularLocation>
</comment>
<dbReference type="GO" id="GO:0005506">
    <property type="term" value="F:iron ion binding"/>
    <property type="evidence" value="ECO:0007669"/>
    <property type="project" value="InterPro"/>
</dbReference>
<dbReference type="InterPro" id="IPR050196">
    <property type="entry name" value="Cytochrome_P450_Monoox"/>
</dbReference>
<dbReference type="OrthoDB" id="1470350at2759"/>
<protein>
    <recommendedName>
        <fullName evidence="13">Cytochrome p450</fullName>
    </recommendedName>
</protein>
<dbReference type="Gene3D" id="1.10.630.10">
    <property type="entry name" value="Cytochrome P450"/>
    <property type="match status" value="1"/>
</dbReference>
<gene>
    <name evidence="11" type="ORF">DGAL_LOCUS1010</name>
</gene>
<keyword evidence="12" id="KW-1185">Reference proteome</keyword>
<keyword evidence="8" id="KW-0472">Membrane</keyword>
<accession>A0A8J2RDG9</accession>
<dbReference type="PRINTS" id="PR00463">
    <property type="entry name" value="EP450I"/>
</dbReference>
<evidence type="ECO:0000256" key="1">
    <source>
        <dbReference type="ARBA" id="ARBA00001971"/>
    </source>
</evidence>
<keyword evidence="9 10" id="KW-0479">Metal-binding</keyword>
<reference evidence="11" key="1">
    <citation type="submission" date="2021-11" db="EMBL/GenBank/DDBJ databases">
        <authorList>
            <person name="Schell T."/>
        </authorList>
    </citation>
    <scope>NUCLEOTIDE SEQUENCE</scope>
    <source>
        <strain evidence="11">M5</strain>
    </source>
</reference>
<dbReference type="Pfam" id="PF00067">
    <property type="entry name" value="p450"/>
    <property type="match status" value="1"/>
</dbReference>
<dbReference type="PROSITE" id="PS00086">
    <property type="entry name" value="CYTOCHROME_P450"/>
    <property type="match status" value="1"/>
</dbReference>
<keyword evidence="7 10" id="KW-0503">Monooxygenase</keyword>
<name>A0A8J2RDG9_9CRUS</name>
<dbReference type="GO" id="GO:0004497">
    <property type="term" value="F:monooxygenase activity"/>
    <property type="evidence" value="ECO:0007669"/>
    <property type="project" value="UniProtKB-KW"/>
</dbReference>
<keyword evidence="5" id="KW-0256">Endoplasmic reticulum</keyword>
<organism evidence="11 12">
    <name type="scientific">Daphnia galeata</name>
    <dbReference type="NCBI Taxonomy" id="27404"/>
    <lineage>
        <taxon>Eukaryota</taxon>
        <taxon>Metazoa</taxon>
        <taxon>Ecdysozoa</taxon>
        <taxon>Arthropoda</taxon>
        <taxon>Crustacea</taxon>
        <taxon>Branchiopoda</taxon>
        <taxon>Diplostraca</taxon>
        <taxon>Cladocera</taxon>
        <taxon>Anomopoda</taxon>
        <taxon>Daphniidae</taxon>
        <taxon>Daphnia</taxon>
    </lineage>
</organism>
<dbReference type="InterPro" id="IPR017972">
    <property type="entry name" value="Cyt_P450_CS"/>
</dbReference>
<keyword evidence="10" id="KW-0560">Oxidoreductase</keyword>
<evidence type="ECO:0000256" key="3">
    <source>
        <dbReference type="ARBA" id="ARBA00010617"/>
    </source>
</evidence>
<comment type="cofactor">
    <cofactor evidence="1 9">
        <name>heme</name>
        <dbReference type="ChEBI" id="CHEBI:30413"/>
    </cofactor>
</comment>
<dbReference type="GO" id="GO:0016705">
    <property type="term" value="F:oxidoreductase activity, acting on paired donors, with incorporation or reduction of molecular oxygen"/>
    <property type="evidence" value="ECO:0007669"/>
    <property type="project" value="InterPro"/>
</dbReference>
<dbReference type="GO" id="GO:0020037">
    <property type="term" value="F:heme binding"/>
    <property type="evidence" value="ECO:0007669"/>
    <property type="project" value="InterPro"/>
</dbReference>
<dbReference type="PANTHER" id="PTHR24291:SF189">
    <property type="entry name" value="CYTOCHROME P450 4C3-RELATED"/>
    <property type="match status" value="1"/>
</dbReference>